<dbReference type="AlphaFoldDB" id="A0A2V0RC11"/>
<accession>A0A2V0RC11</accession>
<name>A0A2V0RC11_9ZZZZ</name>
<reference evidence="1" key="1">
    <citation type="submission" date="2017-04" db="EMBL/GenBank/DDBJ databases">
        <title>Unveiling RNA virosphere associated with marine microorganisms.</title>
        <authorList>
            <person name="Urayama S."/>
            <person name="Takaki Y."/>
            <person name="Nishi S."/>
            <person name="Yoshida Y."/>
            <person name="Deguchi S."/>
            <person name="Takai K."/>
            <person name="Nunoura T."/>
        </authorList>
    </citation>
    <scope>NUCLEOTIDE SEQUENCE</scope>
</reference>
<sequence length="344" mass="39084">MPSGSGWSTIVEHWEATSSVLGGHVLPVDLDVIINQTIGWPVAPSDADDDWRWWIDMDERVMNDFIKQALVEAVSHILEVILPQSGHQIAIAKTPWRLDRKEHMDVVMMDLLESGKVEYVHVLPDRKILERNYQQRNLEEHNQGSDVEAAIAGFKNPPRSADYLSYAPNIALIGAFHMRHVLIIIGMVLNMRTILGLSNPIDFGRVRSNNRNYKASEGDLLLIFKQSMDFRDSTSSYELALATERTGHAGPTSLTRFIETSAWVRRQGQRTMSFDEVSIESRTDTVIRTVNGVEEKSWNVEFETLSPIEAIRNSEVLRYLTMNEILYITEMRIPSGSFTRASVN</sequence>
<comment type="caution">
    <text evidence="1">The sequence shown here is derived from an EMBL/GenBank/DDBJ whole genome shotgun (WGS) entry which is preliminary data.</text>
</comment>
<proteinExistence type="predicted"/>
<evidence type="ECO:0000313" key="1">
    <source>
        <dbReference type="EMBL" id="GBH22889.1"/>
    </source>
</evidence>
<organism evidence="1">
    <name type="scientific">viral metagenome</name>
    <dbReference type="NCBI Taxonomy" id="1070528"/>
    <lineage>
        <taxon>unclassified sequences</taxon>
        <taxon>metagenomes</taxon>
        <taxon>organismal metagenomes</taxon>
    </lineage>
</organism>
<protein>
    <submittedName>
        <fullName evidence="1">Uncharacterized protein</fullName>
    </submittedName>
</protein>
<dbReference type="EMBL" id="BDQE01000151">
    <property type="protein sequence ID" value="GBH22889.1"/>
    <property type="molecule type" value="Genomic_RNA"/>
</dbReference>